<keyword evidence="1" id="KW-0732">Signal</keyword>
<evidence type="ECO:0000256" key="1">
    <source>
        <dbReference type="SAM" id="SignalP"/>
    </source>
</evidence>
<feature type="signal peptide" evidence="1">
    <location>
        <begin position="1"/>
        <end position="32"/>
    </location>
</feature>
<name>A0A0E9XWT2_ANGAN</name>
<dbReference type="EMBL" id="GBXM01002292">
    <property type="protein sequence ID" value="JAI06286.1"/>
    <property type="molecule type" value="Transcribed_RNA"/>
</dbReference>
<dbReference type="AlphaFoldDB" id="A0A0E9XWT2"/>
<reference evidence="2" key="2">
    <citation type="journal article" date="2015" name="Fish Shellfish Immunol.">
        <title>Early steps in the European eel (Anguilla anguilla)-Vibrio vulnificus interaction in the gills: Role of the RtxA13 toxin.</title>
        <authorList>
            <person name="Callol A."/>
            <person name="Pajuelo D."/>
            <person name="Ebbesson L."/>
            <person name="Teles M."/>
            <person name="MacKenzie S."/>
            <person name="Amaro C."/>
        </authorList>
    </citation>
    <scope>NUCLEOTIDE SEQUENCE</scope>
</reference>
<proteinExistence type="predicted"/>
<feature type="chain" id="PRO_5002435649" evidence="1">
    <location>
        <begin position="33"/>
        <end position="52"/>
    </location>
</feature>
<organism evidence="2">
    <name type="scientific">Anguilla anguilla</name>
    <name type="common">European freshwater eel</name>
    <name type="synonym">Muraena anguilla</name>
    <dbReference type="NCBI Taxonomy" id="7936"/>
    <lineage>
        <taxon>Eukaryota</taxon>
        <taxon>Metazoa</taxon>
        <taxon>Chordata</taxon>
        <taxon>Craniata</taxon>
        <taxon>Vertebrata</taxon>
        <taxon>Euteleostomi</taxon>
        <taxon>Actinopterygii</taxon>
        <taxon>Neopterygii</taxon>
        <taxon>Teleostei</taxon>
        <taxon>Anguilliformes</taxon>
        <taxon>Anguillidae</taxon>
        <taxon>Anguilla</taxon>
    </lineage>
</organism>
<evidence type="ECO:0000313" key="2">
    <source>
        <dbReference type="EMBL" id="JAI06286.1"/>
    </source>
</evidence>
<accession>A0A0E9XWT2</accession>
<reference evidence="2" key="1">
    <citation type="submission" date="2014-11" db="EMBL/GenBank/DDBJ databases">
        <authorList>
            <person name="Amaro Gonzalez C."/>
        </authorList>
    </citation>
    <scope>NUCLEOTIDE SEQUENCE</scope>
</reference>
<sequence length="52" mass="5861">MTHCFQEINGQVVHCPTCFLILLLHIMNPIKGEYVAFLPVGVDLVEGQLCEF</sequence>
<protein>
    <submittedName>
        <fullName evidence="2">Uncharacterized protein</fullName>
    </submittedName>
</protein>